<dbReference type="PANTHER" id="PTHR37827">
    <property type="entry name" value="TUDOR DOMAIN-CONTAINING PROTEIN"/>
    <property type="match status" value="1"/>
</dbReference>
<comment type="caution">
    <text evidence="1">The sequence shown here is derived from an EMBL/GenBank/DDBJ whole genome shotgun (WGS) entry which is preliminary data.</text>
</comment>
<gene>
    <name evidence="1" type="ORF">JMJ35_000047</name>
</gene>
<evidence type="ECO:0000313" key="2">
    <source>
        <dbReference type="Proteomes" id="UP001166286"/>
    </source>
</evidence>
<evidence type="ECO:0008006" key="3">
    <source>
        <dbReference type="Google" id="ProtNLM"/>
    </source>
</evidence>
<organism evidence="1 2">
    <name type="scientific">Cladonia borealis</name>
    <dbReference type="NCBI Taxonomy" id="184061"/>
    <lineage>
        <taxon>Eukaryota</taxon>
        <taxon>Fungi</taxon>
        <taxon>Dikarya</taxon>
        <taxon>Ascomycota</taxon>
        <taxon>Pezizomycotina</taxon>
        <taxon>Lecanoromycetes</taxon>
        <taxon>OSLEUM clade</taxon>
        <taxon>Lecanoromycetidae</taxon>
        <taxon>Lecanorales</taxon>
        <taxon>Lecanorineae</taxon>
        <taxon>Cladoniaceae</taxon>
        <taxon>Cladonia</taxon>
    </lineage>
</organism>
<name>A0AA39R8H0_9LECA</name>
<dbReference type="EMBL" id="JAFEKC020000001">
    <property type="protein sequence ID" value="KAK0516892.1"/>
    <property type="molecule type" value="Genomic_DNA"/>
</dbReference>
<dbReference type="AlphaFoldDB" id="A0AA39R8H0"/>
<sequence>MAGRSARANFNIFLECFSRHLCLFYQPSHSGGVSRCQEIKRGKTREGFYSQPNGECQAAGRSPDVETSRILVDSFTTRLFMALPQDLRTMSSSTLHSEPYSISKIMLICSNLPDDLDETAKDYLGIPKDADIKRLFFAIISDYVKAASQNHGSCEICERHRFKLTAHHLIPQVLHGRLLKQGIYSKHQLKQVAWLCRGCHEFIHHRVKPTLLAEKYSSVDLLLRRHDVREWAKSIRNVVKKG</sequence>
<accession>A0AA39R8H0</accession>
<dbReference type="Proteomes" id="UP001166286">
    <property type="component" value="Unassembled WGS sequence"/>
</dbReference>
<protein>
    <recommendedName>
        <fullName evidence="3">HNH domain-containing protein</fullName>
    </recommendedName>
</protein>
<evidence type="ECO:0000313" key="1">
    <source>
        <dbReference type="EMBL" id="KAK0516892.1"/>
    </source>
</evidence>
<dbReference type="PANTHER" id="PTHR37827:SF1">
    <property type="entry name" value="HNH DOMAIN-CONTAINING PROTEIN"/>
    <property type="match status" value="1"/>
</dbReference>
<proteinExistence type="predicted"/>
<reference evidence="1" key="1">
    <citation type="submission" date="2023-03" db="EMBL/GenBank/DDBJ databases">
        <title>Complete genome of Cladonia borealis.</title>
        <authorList>
            <person name="Park H."/>
        </authorList>
    </citation>
    <scope>NUCLEOTIDE SEQUENCE</scope>
    <source>
        <strain evidence="1">ANT050790</strain>
    </source>
</reference>
<keyword evidence="2" id="KW-1185">Reference proteome</keyword>